<accession>A0AAD5XPV3</accession>
<evidence type="ECO:0000256" key="2">
    <source>
        <dbReference type="SAM" id="MobiDB-lite"/>
    </source>
</evidence>
<organism evidence="3 4">
    <name type="scientific">Geranomyces variabilis</name>
    <dbReference type="NCBI Taxonomy" id="109894"/>
    <lineage>
        <taxon>Eukaryota</taxon>
        <taxon>Fungi</taxon>
        <taxon>Fungi incertae sedis</taxon>
        <taxon>Chytridiomycota</taxon>
        <taxon>Chytridiomycota incertae sedis</taxon>
        <taxon>Chytridiomycetes</taxon>
        <taxon>Spizellomycetales</taxon>
        <taxon>Powellomycetaceae</taxon>
        <taxon>Geranomyces</taxon>
    </lineage>
</organism>
<gene>
    <name evidence="3" type="ORF">HDU87_007485</name>
</gene>
<feature type="region of interest" description="Disordered" evidence="2">
    <location>
        <begin position="50"/>
        <end position="82"/>
    </location>
</feature>
<evidence type="ECO:0000256" key="1">
    <source>
        <dbReference type="ARBA" id="ARBA00038101"/>
    </source>
</evidence>
<dbReference type="SUPFAM" id="SSF81901">
    <property type="entry name" value="HCP-like"/>
    <property type="match status" value="2"/>
</dbReference>
<comment type="similarity">
    <text evidence="1">Belongs to the sel-1 family.</text>
</comment>
<dbReference type="InterPro" id="IPR011990">
    <property type="entry name" value="TPR-like_helical_dom_sf"/>
</dbReference>
<name>A0AAD5XPV3_9FUNG</name>
<evidence type="ECO:0008006" key="5">
    <source>
        <dbReference type="Google" id="ProtNLM"/>
    </source>
</evidence>
<dbReference type="GO" id="GO:0036503">
    <property type="term" value="P:ERAD pathway"/>
    <property type="evidence" value="ECO:0007669"/>
    <property type="project" value="TreeGrafter"/>
</dbReference>
<dbReference type="AlphaFoldDB" id="A0AAD5XPV3"/>
<proteinExistence type="inferred from homology"/>
<dbReference type="Proteomes" id="UP001212152">
    <property type="component" value="Unassembled WGS sequence"/>
</dbReference>
<dbReference type="SMART" id="SM00671">
    <property type="entry name" value="SEL1"/>
    <property type="match status" value="6"/>
</dbReference>
<dbReference type="PANTHER" id="PTHR11102:SF147">
    <property type="entry name" value="SEL1L ADAPTOR SUBUNIT OF ERAD E3 UBIQUITIN LIGASE"/>
    <property type="match status" value="1"/>
</dbReference>
<dbReference type="InterPro" id="IPR006597">
    <property type="entry name" value="Sel1-like"/>
</dbReference>
<dbReference type="PANTHER" id="PTHR11102">
    <property type="entry name" value="SEL-1-LIKE PROTEIN"/>
    <property type="match status" value="1"/>
</dbReference>
<dbReference type="EMBL" id="JADGJQ010000007">
    <property type="protein sequence ID" value="KAJ3183063.1"/>
    <property type="molecule type" value="Genomic_DNA"/>
</dbReference>
<comment type="caution">
    <text evidence="3">The sequence shown here is derived from an EMBL/GenBank/DDBJ whole genome shotgun (WGS) entry which is preliminary data.</text>
</comment>
<sequence>MPKTSPVARPPTLLPWAPRLACPPASRSACGATITLNGASVREFTATAPLCKSNKKHRRPPPQPSAMGGVFSKTPMPSTEPTNVSAAEANIDLEYIIPEDVLPQHAVQAALHKNGEVTIPPETQREIVQEVLDYLRGPQSQQTLTVLETILYKLAEGDMKSLYVVGMMLIKHNPDEGARLGKVVMETAAKKRYLDAEFELAQLLTKDFPGSPKNMPKAMQTLASLAGRGHALSQYVLGARYLTTGQDLRAGLALLEKAAASGQKEALTQMGRFYHEGLGKKFVTKDVPKAIQYLEDARQKDSVLATFYLGTVYALSAPENVENPQLKAYELYLEAASKGLPAAQHNLGSLLFQGAPPDVPRDALRAIEYWTMAAESKHPLSQINLAKVYMDGLSDNGMTVKKDYARAERYLRDFIERRGAAAESLEEEDVTDEHTKQAMVLLEQVIERKAAEKGSWCVVM</sequence>
<evidence type="ECO:0000313" key="3">
    <source>
        <dbReference type="EMBL" id="KAJ3183063.1"/>
    </source>
</evidence>
<dbReference type="Gene3D" id="1.25.40.10">
    <property type="entry name" value="Tetratricopeptide repeat domain"/>
    <property type="match status" value="2"/>
</dbReference>
<evidence type="ECO:0000313" key="4">
    <source>
        <dbReference type="Proteomes" id="UP001212152"/>
    </source>
</evidence>
<dbReference type="Pfam" id="PF08238">
    <property type="entry name" value="Sel1"/>
    <property type="match status" value="5"/>
</dbReference>
<keyword evidence="4" id="KW-1185">Reference proteome</keyword>
<protein>
    <recommendedName>
        <fullName evidence="5">HCP-like protein</fullName>
    </recommendedName>
</protein>
<dbReference type="InterPro" id="IPR050767">
    <property type="entry name" value="Sel1_AlgK"/>
</dbReference>
<dbReference type="GO" id="GO:0005789">
    <property type="term" value="C:endoplasmic reticulum membrane"/>
    <property type="evidence" value="ECO:0007669"/>
    <property type="project" value="TreeGrafter"/>
</dbReference>
<reference evidence="3" key="1">
    <citation type="submission" date="2020-05" db="EMBL/GenBank/DDBJ databases">
        <title>Phylogenomic resolution of chytrid fungi.</title>
        <authorList>
            <person name="Stajich J.E."/>
            <person name="Amses K."/>
            <person name="Simmons R."/>
            <person name="Seto K."/>
            <person name="Myers J."/>
            <person name="Bonds A."/>
            <person name="Quandt C.A."/>
            <person name="Barry K."/>
            <person name="Liu P."/>
            <person name="Grigoriev I."/>
            <person name="Longcore J.E."/>
            <person name="James T.Y."/>
        </authorList>
    </citation>
    <scope>NUCLEOTIDE SEQUENCE</scope>
    <source>
        <strain evidence="3">JEL0379</strain>
    </source>
</reference>